<feature type="transmembrane region" description="Helical" evidence="7">
    <location>
        <begin position="111"/>
        <end position="133"/>
    </location>
</feature>
<protein>
    <submittedName>
        <fullName evidence="9">Dipeptide transport system permease protein DppB</fullName>
    </submittedName>
</protein>
<evidence type="ECO:0000256" key="3">
    <source>
        <dbReference type="ARBA" id="ARBA00022475"/>
    </source>
</evidence>
<keyword evidence="6 7" id="KW-0472">Membrane</keyword>
<dbReference type="KEGG" id="euz:DVS28_a4666"/>
<comment type="subcellular location">
    <subcellularLocation>
        <location evidence="1 7">Cell membrane</location>
        <topology evidence="1 7">Multi-pass membrane protein</topology>
    </subcellularLocation>
</comment>
<evidence type="ECO:0000256" key="6">
    <source>
        <dbReference type="ARBA" id="ARBA00023136"/>
    </source>
</evidence>
<dbReference type="PROSITE" id="PS50928">
    <property type="entry name" value="ABC_TM1"/>
    <property type="match status" value="1"/>
</dbReference>
<sequence length="306" mass="32073">MNARSFATRLVWTVVSMLAFLTVMHAVFYLLPGDPVRALFGFRSPGEELLSELREAFRLDDPYPVQLGRYLAGLVTGDLGPVYRLSPNGLSASGTTVSGVVWASVPSTLRMVGLAVVLQTAVGTALSGVLSGVSGRRAVAFKAGVALLIAVPSFVLASLAQIGVPWLVDALGLLAGAAFLAAVPSGMVALIGYPLVRDTRRSDFARRAFASGMSDRRVRWIHTMRPTMGTMVTLGAAETGNLLTAAVLVEPILGRQGLGSVLIAAMNARQGPTILGAVGTAFVLVATMNLAADLLTMRLDPRIDAL</sequence>
<feature type="domain" description="ABC transmembrane type-1" evidence="8">
    <location>
        <begin position="105"/>
        <end position="296"/>
    </location>
</feature>
<dbReference type="RefSeq" id="WP_164710920.1">
    <property type="nucleotide sequence ID" value="NZ_CP031165.1"/>
</dbReference>
<evidence type="ECO:0000256" key="5">
    <source>
        <dbReference type="ARBA" id="ARBA00022989"/>
    </source>
</evidence>
<keyword evidence="5 7" id="KW-1133">Transmembrane helix</keyword>
<feature type="transmembrane region" description="Helical" evidence="7">
    <location>
        <begin position="174"/>
        <end position="196"/>
    </location>
</feature>
<evidence type="ECO:0000259" key="8">
    <source>
        <dbReference type="PROSITE" id="PS50928"/>
    </source>
</evidence>
<organism evidence="9 10">
    <name type="scientific">Euzebya pacifica</name>
    <dbReference type="NCBI Taxonomy" id="1608957"/>
    <lineage>
        <taxon>Bacteria</taxon>
        <taxon>Bacillati</taxon>
        <taxon>Actinomycetota</taxon>
        <taxon>Nitriliruptoria</taxon>
        <taxon>Euzebyales</taxon>
    </lineage>
</organism>
<dbReference type="GO" id="GO:0005886">
    <property type="term" value="C:plasma membrane"/>
    <property type="evidence" value="ECO:0007669"/>
    <property type="project" value="UniProtKB-SubCell"/>
</dbReference>
<dbReference type="GO" id="GO:0055085">
    <property type="term" value="P:transmembrane transport"/>
    <property type="evidence" value="ECO:0007669"/>
    <property type="project" value="InterPro"/>
</dbReference>
<feature type="transmembrane region" description="Helical" evidence="7">
    <location>
        <begin position="12"/>
        <end position="31"/>
    </location>
</feature>
<dbReference type="Proteomes" id="UP000264006">
    <property type="component" value="Chromosome"/>
</dbReference>
<reference evidence="9 10" key="1">
    <citation type="submission" date="2018-09" db="EMBL/GenBank/DDBJ databases">
        <title>Complete genome sequence of Euzebya sp. DY32-46 isolated from seawater of Pacific Ocean.</title>
        <authorList>
            <person name="Xu L."/>
            <person name="Wu Y.-H."/>
            <person name="Xu X.-W."/>
        </authorList>
    </citation>
    <scope>NUCLEOTIDE SEQUENCE [LARGE SCALE GENOMIC DNA]</scope>
    <source>
        <strain evidence="9 10">DY32-46</strain>
    </source>
</reference>
<keyword evidence="4 7" id="KW-0812">Transmembrane</keyword>
<comment type="similarity">
    <text evidence="7">Belongs to the binding-protein-dependent transport system permease family.</text>
</comment>
<dbReference type="InterPro" id="IPR045621">
    <property type="entry name" value="BPD_transp_1_N"/>
</dbReference>
<dbReference type="Gene3D" id="1.10.3720.10">
    <property type="entry name" value="MetI-like"/>
    <property type="match status" value="1"/>
</dbReference>
<dbReference type="Pfam" id="PF00528">
    <property type="entry name" value="BPD_transp_1"/>
    <property type="match status" value="1"/>
</dbReference>
<dbReference type="PANTHER" id="PTHR43163:SF7">
    <property type="entry name" value="DIPEPTIDE-TRANSPORT INTEGRAL MEMBRANE PROTEIN ABC TRANSPORTER DPPB-RELATED"/>
    <property type="match status" value="1"/>
</dbReference>
<dbReference type="AlphaFoldDB" id="A0A346Y4D0"/>
<evidence type="ECO:0000256" key="2">
    <source>
        <dbReference type="ARBA" id="ARBA00022448"/>
    </source>
</evidence>
<gene>
    <name evidence="9" type="ORF">DVS28_a4666</name>
</gene>
<feature type="transmembrane region" description="Helical" evidence="7">
    <location>
        <begin position="274"/>
        <end position="292"/>
    </location>
</feature>
<proteinExistence type="inferred from homology"/>
<dbReference type="CDD" id="cd06261">
    <property type="entry name" value="TM_PBP2"/>
    <property type="match status" value="1"/>
</dbReference>
<keyword evidence="2 7" id="KW-0813">Transport</keyword>
<dbReference type="InterPro" id="IPR035906">
    <property type="entry name" value="MetI-like_sf"/>
</dbReference>
<evidence type="ECO:0000256" key="7">
    <source>
        <dbReference type="RuleBase" id="RU363032"/>
    </source>
</evidence>
<accession>A0A346Y4D0</accession>
<feature type="transmembrane region" description="Helical" evidence="7">
    <location>
        <begin position="145"/>
        <end position="168"/>
    </location>
</feature>
<keyword evidence="3" id="KW-1003">Cell membrane</keyword>
<evidence type="ECO:0000313" key="9">
    <source>
        <dbReference type="EMBL" id="AXV09327.1"/>
    </source>
</evidence>
<dbReference type="EMBL" id="CP031165">
    <property type="protein sequence ID" value="AXV09327.1"/>
    <property type="molecule type" value="Genomic_DNA"/>
</dbReference>
<keyword evidence="10" id="KW-1185">Reference proteome</keyword>
<evidence type="ECO:0000313" key="10">
    <source>
        <dbReference type="Proteomes" id="UP000264006"/>
    </source>
</evidence>
<evidence type="ECO:0000256" key="1">
    <source>
        <dbReference type="ARBA" id="ARBA00004651"/>
    </source>
</evidence>
<dbReference type="Pfam" id="PF19300">
    <property type="entry name" value="BPD_transp_1_N"/>
    <property type="match status" value="1"/>
</dbReference>
<dbReference type="InterPro" id="IPR000515">
    <property type="entry name" value="MetI-like"/>
</dbReference>
<dbReference type="SUPFAM" id="SSF161098">
    <property type="entry name" value="MetI-like"/>
    <property type="match status" value="1"/>
</dbReference>
<evidence type="ECO:0000256" key="4">
    <source>
        <dbReference type="ARBA" id="ARBA00022692"/>
    </source>
</evidence>
<dbReference type="PANTHER" id="PTHR43163">
    <property type="entry name" value="DIPEPTIDE TRANSPORT SYSTEM PERMEASE PROTEIN DPPB-RELATED"/>
    <property type="match status" value="1"/>
</dbReference>
<name>A0A346Y4D0_9ACTN</name>